<reference evidence="1" key="2">
    <citation type="journal article" date="2015" name="Fish Shellfish Immunol.">
        <title>Early steps in the European eel (Anguilla anguilla)-Vibrio vulnificus interaction in the gills: Role of the RtxA13 toxin.</title>
        <authorList>
            <person name="Callol A."/>
            <person name="Pajuelo D."/>
            <person name="Ebbesson L."/>
            <person name="Teles M."/>
            <person name="MacKenzie S."/>
            <person name="Amaro C."/>
        </authorList>
    </citation>
    <scope>NUCLEOTIDE SEQUENCE</scope>
</reference>
<reference evidence="1" key="1">
    <citation type="submission" date="2014-11" db="EMBL/GenBank/DDBJ databases">
        <authorList>
            <person name="Amaro Gonzalez C."/>
        </authorList>
    </citation>
    <scope>NUCLEOTIDE SEQUENCE</scope>
</reference>
<dbReference type="AlphaFoldDB" id="A0A0E9R3H0"/>
<sequence length="27" mass="3227">MLIYCIVGRGLHQTIKLLHQTNYNYSF</sequence>
<protein>
    <submittedName>
        <fullName evidence="1">Uncharacterized protein</fullName>
    </submittedName>
</protein>
<dbReference type="EMBL" id="GBXM01084856">
    <property type="protein sequence ID" value="JAH23721.1"/>
    <property type="molecule type" value="Transcribed_RNA"/>
</dbReference>
<name>A0A0E9R3H0_ANGAN</name>
<evidence type="ECO:0000313" key="1">
    <source>
        <dbReference type="EMBL" id="JAH23721.1"/>
    </source>
</evidence>
<proteinExistence type="predicted"/>
<organism evidence="1">
    <name type="scientific">Anguilla anguilla</name>
    <name type="common">European freshwater eel</name>
    <name type="synonym">Muraena anguilla</name>
    <dbReference type="NCBI Taxonomy" id="7936"/>
    <lineage>
        <taxon>Eukaryota</taxon>
        <taxon>Metazoa</taxon>
        <taxon>Chordata</taxon>
        <taxon>Craniata</taxon>
        <taxon>Vertebrata</taxon>
        <taxon>Euteleostomi</taxon>
        <taxon>Actinopterygii</taxon>
        <taxon>Neopterygii</taxon>
        <taxon>Teleostei</taxon>
        <taxon>Anguilliformes</taxon>
        <taxon>Anguillidae</taxon>
        <taxon>Anguilla</taxon>
    </lineage>
</organism>
<accession>A0A0E9R3H0</accession>